<keyword evidence="3" id="KW-0067">ATP-binding</keyword>
<evidence type="ECO:0000313" key="6">
    <source>
        <dbReference type="Proteomes" id="UP001234343"/>
    </source>
</evidence>
<proteinExistence type="predicted"/>
<dbReference type="InterPro" id="IPR025839">
    <property type="entry name" value="RLAN_dom"/>
</dbReference>
<dbReference type="EMBL" id="JAUCBP010000011">
    <property type="protein sequence ID" value="MDM7861438.1"/>
    <property type="molecule type" value="Genomic_DNA"/>
</dbReference>
<evidence type="ECO:0000256" key="2">
    <source>
        <dbReference type="ARBA" id="ARBA00023211"/>
    </source>
</evidence>
<dbReference type="PANTHER" id="PTHR21621:SF0">
    <property type="entry name" value="BETA-CITRYLGLUTAMATE SYNTHASE B-RELATED"/>
    <property type="match status" value="1"/>
</dbReference>
<dbReference type="Gene3D" id="3.30.470.20">
    <property type="entry name" value="ATP-grasp fold, B domain"/>
    <property type="match status" value="1"/>
</dbReference>
<accession>A0ABT7SZ26</accession>
<dbReference type="PANTHER" id="PTHR21621">
    <property type="entry name" value="RIBOSOMAL PROTEIN S6 MODIFICATION PROTEIN"/>
    <property type="match status" value="1"/>
</dbReference>
<dbReference type="SUPFAM" id="SSF56059">
    <property type="entry name" value="Glutathione synthetase ATP-binding domain-like"/>
    <property type="match status" value="1"/>
</dbReference>
<dbReference type="Proteomes" id="UP001234343">
    <property type="component" value="Unassembled WGS sequence"/>
</dbReference>
<keyword evidence="3" id="KW-0547">Nucleotide-binding</keyword>
<evidence type="ECO:0000259" key="4">
    <source>
        <dbReference type="PROSITE" id="PS50975"/>
    </source>
</evidence>
<keyword evidence="6" id="KW-1185">Reference proteome</keyword>
<dbReference type="InterPro" id="IPR011095">
    <property type="entry name" value="Dala_Dala_lig_C"/>
</dbReference>
<dbReference type="Pfam" id="PF07478">
    <property type="entry name" value="Dala_Dala_lig_C"/>
    <property type="match status" value="1"/>
</dbReference>
<keyword evidence="1" id="KW-0436">Ligase</keyword>
<dbReference type="InterPro" id="IPR011761">
    <property type="entry name" value="ATP-grasp"/>
</dbReference>
<evidence type="ECO:0000256" key="3">
    <source>
        <dbReference type="PROSITE-ProRule" id="PRU00409"/>
    </source>
</evidence>
<comment type="caution">
    <text evidence="5">The sequence shown here is derived from an EMBL/GenBank/DDBJ whole genome shotgun (WGS) entry which is preliminary data.</text>
</comment>
<reference evidence="5 6" key="1">
    <citation type="submission" date="2023-06" db="EMBL/GenBank/DDBJ databases">
        <title>Alteromonas sp. ASW11-36 isolated from intertidal sand.</title>
        <authorList>
            <person name="Li Y."/>
        </authorList>
    </citation>
    <scope>NUCLEOTIDE SEQUENCE [LARGE SCALE GENOMIC DNA]</scope>
    <source>
        <strain evidence="5 6">ASW11-36</strain>
    </source>
</reference>
<protein>
    <submittedName>
        <fullName evidence="5">RimK family protein</fullName>
    </submittedName>
</protein>
<evidence type="ECO:0000256" key="1">
    <source>
        <dbReference type="ARBA" id="ARBA00022598"/>
    </source>
</evidence>
<sequence>MPNPIIVVDHVIPNLPMTTTHETFRAYLDEYPKKNEASTLVINLCATRRYLDNGYYCSLLAEARRHKVLPTVNTINELTSNKGATPKALLIPSKIWKKTDVKTLETCNIFLGQSSSPHRAKLAAHIFSIFPAPLLLAELKIHNGQLVATVRLQSIDDLNDSQRRFFAEALEKFVASTWRAKKKSQPLRWDMAILHNPAEATPPSDEKALKALVKAAAKHNIHAVLITPDQADTIDNFDALFIRETTAIDHHTYRLARYAEQAGLVVIDDATSILRSCNKVYLQDAFSYSKVPTPKSLFIADAQHNTLLQVVQALGFPMVLKLPESAFSLGVHKVKDMAELQKYADDMLAQSALILAQEYIPTDFDWRIGMLAGRPLYACRYFMARNHWQIYNHNSKRFSSGGFETLAVEDVPQPVLDAAVKAAKVVGNGLYGVDIKQVEQRVYVIEVNDNPSLDAKIEDKYLGKQLYEAIMAEFALRLEAHGH</sequence>
<dbReference type="InterPro" id="IPR013815">
    <property type="entry name" value="ATP_grasp_subdomain_1"/>
</dbReference>
<dbReference type="Gene3D" id="3.30.1490.20">
    <property type="entry name" value="ATP-grasp fold, A domain"/>
    <property type="match status" value="1"/>
</dbReference>
<feature type="domain" description="ATP-grasp" evidence="4">
    <location>
        <begin position="283"/>
        <end position="475"/>
    </location>
</feature>
<keyword evidence="2" id="KW-0464">Manganese</keyword>
<dbReference type="PROSITE" id="PS50975">
    <property type="entry name" value="ATP_GRASP"/>
    <property type="match status" value="1"/>
</dbReference>
<evidence type="ECO:0000313" key="5">
    <source>
        <dbReference type="EMBL" id="MDM7861438.1"/>
    </source>
</evidence>
<dbReference type="RefSeq" id="WP_289365962.1">
    <property type="nucleotide sequence ID" value="NZ_JAUCBP010000011.1"/>
</dbReference>
<organism evidence="5 6">
    <name type="scientific">Alteromonas arenosi</name>
    <dbReference type="NCBI Taxonomy" id="3055817"/>
    <lineage>
        <taxon>Bacteria</taxon>
        <taxon>Pseudomonadati</taxon>
        <taxon>Pseudomonadota</taxon>
        <taxon>Gammaproteobacteria</taxon>
        <taxon>Alteromonadales</taxon>
        <taxon>Alteromonadaceae</taxon>
        <taxon>Alteromonas/Salinimonas group</taxon>
        <taxon>Alteromonas</taxon>
    </lineage>
</organism>
<dbReference type="Pfam" id="PF14401">
    <property type="entry name" value="RLAN"/>
    <property type="match status" value="1"/>
</dbReference>
<name>A0ABT7SZ26_9ALTE</name>
<gene>
    <name evidence="5" type="ORF">QTP81_12625</name>
</gene>